<feature type="compositionally biased region" description="Low complexity" evidence="1">
    <location>
        <begin position="68"/>
        <end position="88"/>
    </location>
</feature>
<feature type="compositionally biased region" description="Polar residues" evidence="1">
    <location>
        <begin position="1"/>
        <end position="11"/>
    </location>
</feature>
<accession>A0ABQ9H0I5</accession>
<gene>
    <name evidence="2" type="ORF">PR048_022220</name>
</gene>
<proteinExistence type="predicted"/>
<comment type="caution">
    <text evidence="2">The sequence shown here is derived from an EMBL/GenBank/DDBJ whole genome shotgun (WGS) entry which is preliminary data.</text>
</comment>
<evidence type="ECO:0000313" key="3">
    <source>
        <dbReference type="Proteomes" id="UP001159363"/>
    </source>
</evidence>
<evidence type="ECO:0000256" key="1">
    <source>
        <dbReference type="SAM" id="MobiDB-lite"/>
    </source>
</evidence>
<dbReference type="Proteomes" id="UP001159363">
    <property type="component" value="Chromosome 7"/>
</dbReference>
<evidence type="ECO:0000313" key="2">
    <source>
        <dbReference type="EMBL" id="KAJ8877765.1"/>
    </source>
</evidence>
<sequence>MTHSGTSTCPTSPHLERQSSDTVIGKSEGNKDWNTCGSGAILGHKTKYPACERRASEDPVADDDTIQLRRTTTIQRHSTSSASTNSVRSRQRLPEGPADVVPTGFLHFFLPLYHPGTYEQHKHYSTIQPPATLPSRSEKKMVPPPHKKQASCLSVSRHSSGMFTATMALLLLKATTITKARPTYCRTLNAKFMLGVAIPKLPPSQNPRKDYNPKPCSSNVWNPTCAGNEELIGALMGTYYLQAGNEGLRRNIVVHWLLGRAAKLQVFDFAKIFADHLKRSTLEYQSPHWPNEMSWQLHTLMTAKLTKQIVEQRKPRDMLLISYGNCHRAVNESHLRPYRLHVVQELKHLVLKKCVHYYRWFPDLFTEWTHTINRHSDDNMETVNTKEYGCIFNEFVEQLDESCERYFIQQDGATFHTYNVSRDFITSFFDD</sequence>
<reference evidence="2 3" key="1">
    <citation type="submission" date="2023-02" db="EMBL/GenBank/DDBJ databases">
        <title>LHISI_Scaffold_Assembly.</title>
        <authorList>
            <person name="Stuart O.P."/>
            <person name="Cleave R."/>
            <person name="Magrath M.J.L."/>
            <person name="Mikheyev A.S."/>
        </authorList>
    </citation>
    <scope>NUCLEOTIDE SEQUENCE [LARGE SCALE GENOMIC DNA]</scope>
    <source>
        <strain evidence="2">Daus_M_001</strain>
        <tissue evidence="2">Leg muscle</tissue>
    </source>
</reference>
<dbReference type="EMBL" id="JARBHB010000008">
    <property type="protein sequence ID" value="KAJ8877765.1"/>
    <property type="molecule type" value="Genomic_DNA"/>
</dbReference>
<name>A0ABQ9H0I5_9NEOP</name>
<protein>
    <submittedName>
        <fullName evidence="2">Uncharacterized protein</fullName>
    </submittedName>
</protein>
<keyword evidence="3" id="KW-1185">Reference proteome</keyword>
<feature type="region of interest" description="Disordered" evidence="1">
    <location>
        <begin position="1"/>
        <end position="96"/>
    </location>
</feature>
<organism evidence="2 3">
    <name type="scientific">Dryococelus australis</name>
    <dbReference type="NCBI Taxonomy" id="614101"/>
    <lineage>
        <taxon>Eukaryota</taxon>
        <taxon>Metazoa</taxon>
        <taxon>Ecdysozoa</taxon>
        <taxon>Arthropoda</taxon>
        <taxon>Hexapoda</taxon>
        <taxon>Insecta</taxon>
        <taxon>Pterygota</taxon>
        <taxon>Neoptera</taxon>
        <taxon>Polyneoptera</taxon>
        <taxon>Phasmatodea</taxon>
        <taxon>Verophasmatodea</taxon>
        <taxon>Anareolatae</taxon>
        <taxon>Phasmatidae</taxon>
        <taxon>Eurycanthinae</taxon>
        <taxon>Dryococelus</taxon>
    </lineage>
</organism>